<proteinExistence type="inferred from homology"/>
<dbReference type="InterPro" id="IPR036961">
    <property type="entry name" value="Kinesin_motor_dom_sf"/>
</dbReference>
<keyword evidence="6 11" id="KW-0067">ATP-binding</keyword>
<evidence type="ECO:0000256" key="6">
    <source>
        <dbReference type="ARBA" id="ARBA00022840"/>
    </source>
</evidence>
<dbReference type="InterPro" id="IPR052409">
    <property type="entry name" value="Myosin-III_kinase_activity"/>
</dbReference>
<protein>
    <submittedName>
        <fullName evidence="13">MYO7B protein</fullName>
    </submittedName>
</protein>
<organism evidence="13 14">
    <name type="scientific">Nothocercus julius</name>
    <dbReference type="NCBI Taxonomy" id="2585813"/>
    <lineage>
        <taxon>Eukaryota</taxon>
        <taxon>Metazoa</taxon>
        <taxon>Chordata</taxon>
        <taxon>Craniata</taxon>
        <taxon>Vertebrata</taxon>
        <taxon>Euteleostomi</taxon>
        <taxon>Archelosauria</taxon>
        <taxon>Archosauria</taxon>
        <taxon>Dinosauria</taxon>
        <taxon>Saurischia</taxon>
        <taxon>Theropoda</taxon>
        <taxon>Coelurosauria</taxon>
        <taxon>Aves</taxon>
        <taxon>Palaeognathae</taxon>
        <taxon>Tinamiformes</taxon>
        <taxon>Tinamidae</taxon>
        <taxon>Nothocercus</taxon>
    </lineage>
</organism>
<evidence type="ECO:0000256" key="8">
    <source>
        <dbReference type="ARBA" id="ARBA00023175"/>
    </source>
</evidence>
<dbReference type="Gene3D" id="1.10.10.820">
    <property type="match status" value="1"/>
</dbReference>
<evidence type="ECO:0000313" key="13">
    <source>
        <dbReference type="EMBL" id="NXA44843.1"/>
    </source>
</evidence>
<keyword evidence="11" id="KW-0009">Actin-binding</keyword>
<feature type="binding site" evidence="11">
    <location>
        <begin position="2"/>
        <end position="9"/>
    </location>
    <ligand>
        <name>ATP</name>
        <dbReference type="ChEBI" id="CHEBI:30616"/>
    </ligand>
</feature>
<dbReference type="GO" id="GO:0003779">
    <property type="term" value="F:actin binding"/>
    <property type="evidence" value="ECO:0007669"/>
    <property type="project" value="UniProtKB-KW"/>
</dbReference>
<comment type="subcellular location">
    <subcellularLocation>
        <location evidence="2">Cell projection</location>
    </subcellularLocation>
    <subcellularLocation>
        <location evidence="1">Cytoplasm</location>
        <location evidence="1">Cytoskeleton</location>
    </subcellularLocation>
</comment>
<name>A0A7K7VTT1_9AVES</name>
<keyword evidence="14" id="KW-1185">Reference proteome</keyword>
<dbReference type="PROSITE" id="PS51456">
    <property type="entry name" value="MYOSIN_MOTOR"/>
    <property type="match status" value="1"/>
</dbReference>
<evidence type="ECO:0000256" key="4">
    <source>
        <dbReference type="ARBA" id="ARBA00022737"/>
    </source>
</evidence>
<evidence type="ECO:0000256" key="9">
    <source>
        <dbReference type="ARBA" id="ARBA00023212"/>
    </source>
</evidence>
<dbReference type="GO" id="GO:0000146">
    <property type="term" value="F:microfilament motor activity"/>
    <property type="evidence" value="ECO:0007669"/>
    <property type="project" value="TreeGrafter"/>
</dbReference>
<dbReference type="Pfam" id="PF00063">
    <property type="entry name" value="Myosin_head"/>
    <property type="match status" value="1"/>
</dbReference>
<evidence type="ECO:0000256" key="5">
    <source>
        <dbReference type="ARBA" id="ARBA00022741"/>
    </source>
</evidence>
<keyword evidence="4" id="KW-0677">Repeat</keyword>
<feature type="domain" description="Myosin motor" evidence="12">
    <location>
        <begin position="1"/>
        <end position="489"/>
    </location>
</feature>
<dbReference type="SMART" id="SM00242">
    <property type="entry name" value="MYSc"/>
    <property type="match status" value="1"/>
</dbReference>
<dbReference type="PANTHER" id="PTHR46256:SF5">
    <property type="entry name" value="MYOSIN-IIIB-LIKE"/>
    <property type="match status" value="1"/>
</dbReference>
<evidence type="ECO:0000256" key="1">
    <source>
        <dbReference type="ARBA" id="ARBA00004245"/>
    </source>
</evidence>
<keyword evidence="9" id="KW-0206">Cytoskeleton</keyword>
<dbReference type="InterPro" id="IPR027417">
    <property type="entry name" value="P-loop_NTPase"/>
</dbReference>
<evidence type="ECO:0000256" key="7">
    <source>
        <dbReference type="ARBA" id="ARBA00023123"/>
    </source>
</evidence>
<evidence type="ECO:0000256" key="11">
    <source>
        <dbReference type="PROSITE-ProRule" id="PRU00782"/>
    </source>
</evidence>
<dbReference type="Gene3D" id="1.20.58.530">
    <property type="match status" value="1"/>
</dbReference>
<dbReference type="EMBL" id="VZSV01000003">
    <property type="protein sequence ID" value="NXA44843.1"/>
    <property type="molecule type" value="Genomic_DNA"/>
</dbReference>
<sequence>SGESGAGKTESTKLLLQHIMNLCKGNSQLEQQILQVNPLLEAFGNAQTVMNDNSSRFGKYIQLRFQKNTVKGAKLSEYLLEKSRVVQQDTGERNFHIFYYMFAGLSSEKKEMYGLLDPSLYRYISGRFGTEDVAQHWKHKYQEVCNALDMVGFQEQEQVDMQAILAGVLSLGNVTFEPQENSVSVKVSEASQGWLKAAAVSHKENQQKPYGYDAVSHCHSLSPYADARDSIAKVAYGRVFGWIVSKINELLAENVDPEVELREIGILDIFGFENFAVNRFEQLCINLANEQLQHFFNHHIFQLEQAAYREEELPWETIKFNNNEPILDLLLAKPLGLLSLLDEQSAFPQATDKTFVDKLNSSFKGNLHFQPGRGRVLGFSIIHYAGNVQYTAGGFLEKNRDTLPANIRGLFINSVTPLLSHSLMVLMERMYSANPHFVRCIKPNSQKEPGVVDSQVVLQQLRYNGLLETIRIRRDGFSWRPSFEEFAER</sequence>
<dbReference type="SUPFAM" id="SSF52540">
    <property type="entry name" value="P-loop containing nucleoside triphosphate hydrolases"/>
    <property type="match status" value="1"/>
</dbReference>
<dbReference type="GO" id="GO:0016459">
    <property type="term" value="C:myosin complex"/>
    <property type="evidence" value="ECO:0007669"/>
    <property type="project" value="UniProtKB-KW"/>
</dbReference>
<keyword evidence="5 11" id="KW-0547">Nucleotide-binding</keyword>
<dbReference type="GO" id="GO:0042995">
    <property type="term" value="C:cell projection"/>
    <property type="evidence" value="ECO:0007669"/>
    <property type="project" value="UniProtKB-SubCell"/>
</dbReference>
<keyword evidence="10" id="KW-0966">Cell projection</keyword>
<dbReference type="Gene3D" id="3.40.850.10">
    <property type="entry name" value="Kinesin motor domain"/>
    <property type="match status" value="1"/>
</dbReference>
<dbReference type="GO" id="GO:0004674">
    <property type="term" value="F:protein serine/threonine kinase activity"/>
    <property type="evidence" value="ECO:0007669"/>
    <property type="project" value="TreeGrafter"/>
</dbReference>
<dbReference type="OrthoDB" id="6108017at2759"/>
<dbReference type="AlphaFoldDB" id="A0A7K7VTT1"/>
<dbReference type="GO" id="GO:0030832">
    <property type="term" value="P:regulation of actin filament length"/>
    <property type="evidence" value="ECO:0007669"/>
    <property type="project" value="TreeGrafter"/>
</dbReference>
<gene>
    <name evidence="13" type="primary">Myo7b</name>
    <name evidence="13" type="ORF">NOTJUL_R03085</name>
</gene>
<evidence type="ECO:0000256" key="3">
    <source>
        <dbReference type="ARBA" id="ARBA00022490"/>
    </source>
</evidence>
<evidence type="ECO:0000256" key="10">
    <source>
        <dbReference type="ARBA" id="ARBA00023273"/>
    </source>
</evidence>
<feature type="region of interest" description="Actin-binding" evidence="11">
    <location>
        <begin position="423"/>
        <end position="445"/>
    </location>
</feature>
<dbReference type="PRINTS" id="PR00193">
    <property type="entry name" value="MYOSINHEAVY"/>
</dbReference>
<reference evidence="13 14" key="1">
    <citation type="submission" date="2019-09" db="EMBL/GenBank/DDBJ databases">
        <title>Bird 10,000 Genomes (B10K) Project - Family phase.</title>
        <authorList>
            <person name="Zhang G."/>
        </authorList>
    </citation>
    <scope>NUCLEOTIDE SEQUENCE [LARGE SCALE GENOMIC DNA]</scope>
    <source>
        <strain evidence="13">B10K-MSB-01</strain>
    </source>
</reference>
<feature type="non-terminal residue" evidence="13">
    <location>
        <position position="489"/>
    </location>
</feature>
<comment type="similarity">
    <text evidence="11">Belongs to the TRAFAC class myosin-kinesin ATPase superfamily. Myosin family.</text>
</comment>
<evidence type="ECO:0000259" key="12">
    <source>
        <dbReference type="PROSITE" id="PS51456"/>
    </source>
</evidence>
<dbReference type="Proteomes" id="UP000531559">
    <property type="component" value="Unassembled WGS sequence"/>
</dbReference>
<keyword evidence="3" id="KW-0963">Cytoplasm</keyword>
<comment type="caution">
    <text evidence="13">The sequence shown here is derived from an EMBL/GenBank/DDBJ whole genome shotgun (WGS) entry which is preliminary data.</text>
</comment>
<feature type="non-terminal residue" evidence="13">
    <location>
        <position position="1"/>
    </location>
</feature>
<keyword evidence="8 11" id="KW-0505">Motor protein</keyword>
<dbReference type="GO" id="GO:0005524">
    <property type="term" value="F:ATP binding"/>
    <property type="evidence" value="ECO:0007669"/>
    <property type="project" value="UniProtKB-UniRule"/>
</dbReference>
<evidence type="ECO:0000313" key="14">
    <source>
        <dbReference type="Proteomes" id="UP000531559"/>
    </source>
</evidence>
<dbReference type="InterPro" id="IPR001609">
    <property type="entry name" value="Myosin_head_motor_dom-like"/>
</dbReference>
<evidence type="ECO:0000256" key="2">
    <source>
        <dbReference type="ARBA" id="ARBA00004316"/>
    </source>
</evidence>
<accession>A0A7K7VTT1</accession>
<keyword evidence="7 11" id="KW-0518">Myosin</keyword>
<dbReference type="Gene3D" id="1.20.120.720">
    <property type="entry name" value="Myosin VI head, motor domain, U50 subdomain"/>
    <property type="match status" value="1"/>
</dbReference>
<dbReference type="PANTHER" id="PTHR46256">
    <property type="entry name" value="AGAP011099-PA"/>
    <property type="match status" value="1"/>
</dbReference>